<dbReference type="AlphaFoldDB" id="A0A8J6J9N2"/>
<reference evidence="1" key="1">
    <citation type="submission" date="2020-08" db="EMBL/GenBank/DDBJ databases">
        <title>Genome public.</title>
        <authorList>
            <person name="Liu C."/>
            <person name="Sun Q."/>
        </authorList>
    </citation>
    <scope>NUCLEOTIDE SEQUENCE</scope>
    <source>
        <strain evidence="1">NSJ-51</strain>
    </source>
</reference>
<organism evidence="1 2">
    <name type="scientific">Lawsonibacter hominis</name>
    <dbReference type="NCBI Taxonomy" id="2763053"/>
    <lineage>
        <taxon>Bacteria</taxon>
        <taxon>Bacillati</taxon>
        <taxon>Bacillota</taxon>
        <taxon>Clostridia</taxon>
        <taxon>Eubacteriales</taxon>
        <taxon>Oscillospiraceae</taxon>
        <taxon>Lawsonibacter</taxon>
    </lineage>
</organism>
<dbReference type="EMBL" id="JACOPP010000086">
    <property type="protein sequence ID" value="MBC5735361.1"/>
    <property type="molecule type" value="Genomic_DNA"/>
</dbReference>
<protein>
    <submittedName>
        <fullName evidence="1">Uncharacterized protein</fullName>
    </submittedName>
</protein>
<dbReference type="Proteomes" id="UP000661435">
    <property type="component" value="Unassembled WGS sequence"/>
</dbReference>
<gene>
    <name evidence="1" type="ORF">H8S57_16880</name>
</gene>
<accession>A0A8J6J9N2</accession>
<evidence type="ECO:0000313" key="1">
    <source>
        <dbReference type="EMBL" id="MBC5735361.1"/>
    </source>
</evidence>
<sequence length="244" mass="28659">DTFAERIKEYCEAKQRAKEHLSAITDEMIDEFEKYMEHLHPQEYRRLREAFGRITDDELGTSPLDSVVGAMKIAPFISRLFALKEKMPKKGRLYYKLLPEDVKAELDAFVAFLKENNEYIRNLVQDYAESKTRLAMLYDTDPAHIKEQQEKAVAEADKLIANKILDVIRTMLCKDREVQSFEYTEARKAYFTEQMICEILIALEQTAMSLDMEYDDRQKAMSTDLSKAARKEWYLRHKDKGMEP</sequence>
<comment type="caution">
    <text evidence="1">The sequence shown here is derived from an EMBL/GenBank/DDBJ whole genome shotgun (WGS) entry which is preliminary data.</text>
</comment>
<feature type="non-terminal residue" evidence="1">
    <location>
        <position position="244"/>
    </location>
</feature>
<evidence type="ECO:0000313" key="2">
    <source>
        <dbReference type="Proteomes" id="UP000661435"/>
    </source>
</evidence>
<name>A0A8J6J9N2_9FIRM</name>
<feature type="non-terminal residue" evidence="1">
    <location>
        <position position="1"/>
    </location>
</feature>
<proteinExistence type="predicted"/>
<keyword evidence="2" id="KW-1185">Reference proteome</keyword>